<organism evidence="1">
    <name type="scientific">Anguilla anguilla</name>
    <name type="common">European freshwater eel</name>
    <name type="synonym">Muraena anguilla</name>
    <dbReference type="NCBI Taxonomy" id="7936"/>
    <lineage>
        <taxon>Eukaryota</taxon>
        <taxon>Metazoa</taxon>
        <taxon>Chordata</taxon>
        <taxon>Craniata</taxon>
        <taxon>Vertebrata</taxon>
        <taxon>Euteleostomi</taxon>
        <taxon>Actinopterygii</taxon>
        <taxon>Neopterygii</taxon>
        <taxon>Teleostei</taxon>
        <taxon>Anguilliformes</taxon>
        <taxon>Anguillidae</taxon>
        <taxon>Anguilla</taxon>
    </lineage>
</organism>
<accession>A0A0E9QD24</accession>
<dbReference type="EMBL" id="GBXM01094564">
    <property type="protein sequence ID" value="JAH14013.1"/>
    <property type="molecule type" value="Transcribed_RNA"/>
</dbReference>
<reference evidence="1" key="2">
    <citation type="journal article" date="2015" name="Fish Shellfish Immunol.">
        <title>Early steps in the European eel (Anguilla anguilla)-Vibrio vulnificus interaction in the gills: Role of the RtxA13 toxin.</title>
        <authorList>
            <person name="Callol A."/>
            <person name="Pajuelo D."/>
            <person name="Ebbesson L."/>
            <person name="Teles M."/>
            <person name="MacKenzie S."/>
            <person name="Amaro C."/>
        </authorList>
    </citation>
    <scope>NUCLEOTIDE SEQUENCE</scope>
</reference>
<protein>
    <submittedName>
        <fullName evidence="1">Uncharacterized protein</fullName>
    </submittedName>
</protein>
<name>A0A0E9QD24_ANGAN</name>
<proteinExistence type="predicted"/>
<reference evidence="1" key="1">
    <citation type="submission" date="2014-11" db="EMBL/GenBank/DDBJ databases">
        <authorList>
            <person name="Amaro Gonzalez C."/>
        </authorList>
    </citation>
    <scope>NUCLEOTIDE SEQUENCE</scope>
</reference>
<evidence type="ECO:0000313" key="1">
    <source>
        <dbReference type="EMBL" id="JAH14013.1"/>
    </source>
</evidence>
<dbReference type="AlphaFoldDB" id="A0A0E9QD24"/>
<sequence>MPFTNLTKGRMLGNKFFSN</sequence>